<proteinExistence type="predicted"/>
<dbReference type="AlphaFoldDB" id="W1IPE4"/>
<name>W1IPE4_9GAMM</name>
<reference evidence="1 2" key="1">
    <citation type="submission" date="2013-11" db="EMBL/GenBank/DDBJ databases">
        <title>Draft genome sequence and annotation of the entomopathogenic bacterium, Xenorhabdus cabanillasi strain JM26.</title>
        <authorList>
            <person name="Gualtieri M."/>
            <person name="Ogier J.C."/>
            <person name="Pages S."/>
            <person name="Givaudan A."/>
            <person name="Gaudriault S."/>
        </authorList>
    </citation>
    <scope>NUCLEOTIDE SEQUENCE [LARGE SCALE GENOMIC DNA]</scope>
    <source>
        <strain evidence="1 2">JM26</strain>
    </source>
</reference>
<gene>
    <name evidence="1" type="ORF">XCR1_1210011</name>
</gene>
<protein>
    <submittedName>
        <fullName evidence="1">Uncharacterized protein</fullName>
    </submittedName>
</protein>
<evidence type="ECO:0000313" key="1">
    <source>
        <dbReference type="EMBL" id="CDL79703.1"/>
    </source>
</evidence>
<accession>W1IPE4</accession>
<comment type="caution">
    <text evidence="1">The sequence shown here is derived from an EMBL/GenBank/DDBJ whole genome shotgun (WGS) entry which is preliminary data.</text>
</comment>
<sequence length="47" mass="5688">MIRMKLSFLPIYLMDAEFEGYKQLDLEIITYFDQYQSVKGKRDPSQH</sequence>
<evidence type="ECO:0000313" key="2">
    <source>
        <dbReference type="Proteomes" id="UP000019197"/>
    </source>
</evidence>
<dbReference type="EMBL" id="CBXE010000026">
    <property type="protein sequence ID" value="CDL79703.1"/>
    <property type="molecule type" value="Genomic_DNA"/>
</dbReference>
<dbReference type="Proteomes" id="UP000019197">
    <property type="component" value="Unassembled WGS sequence"/>
</dbReference>
<organism evidence="1 2">
    <name type="scientific">Xenorhabdus cabanillasii JM26</name>
    <dbReference type="NCBI Taxonomy" id="1427517"/>
    <lineage>
        <taxon>Bacteria</taxon>
        <taxon>Pseudomonadati</taxon>
        <taxon>Pseudomonadota</taxon>
        <taxon>Gammaproteobacteria</taxon>
        <taxon>Enterobacterales</taxon>
        <taxon>Morganellaceae</taxon>
        <taxon>Xenorhabdus</taxon>
    </lineage>
</organism>